<keyword evidence="7" id="KW-0378">Hydrolase</keyword>
<dbReference type="SUPFAM" id="SSF57667">
    <property type="entry name" value="beta-beta-alpha zinc fingers"/>
    <property type="match status" value="1"/>
</dbReference>
<dbReference type="GO" id="GO:0141221">
    <property type="term" value="F:histone deacetylase activity, hydrolytic mechanism"/>
    <property type="evidence" value="ECO:0007669"/>
    <property type="project" value="UniProtKB-EC"/>
</dbReference>
<evidence type="ECO:0000256" key="5">
    <source>
        <dbReference type="ARBA" id="ARBA00022737"/>
    </source>
</evidence>
<evidence type="ECO:0000256" key="11">
    <source>
        <dbReference type="ARBA" id="ARBA00023163"/>
    </source>
</evidence>
<feature type="compositionally biased region" description="Pro residues" evidence="15">
    <location>
        <begin position="835"/>
        <end position="845"/>
    </location>
</feature>
<dbReference type="EMBL" id="JAAAIP010000398">
    <property type="protein sequence ID" value="KAG0317904.1"/>
    <property type="molecule type" value="Genomic_DNA"/>
</dbReference>
<comment type="caution">
    <text evidence="17">The sequence shown here is derived from an EMBL/GenBank/DDBJ whole genome shotgun (WGS) entry which is preliminary data.</text>
</comment>
<dbReference type="PRINTS" id="PR01271">
    <property type="entry name" value="HISDACETLASE"/>
</dbReference>
<feature type="region of interest" description="Disordered" evidence="15">
    <location>
        <begin position="157"/>
        <end position="191"/>
    </location>
</feature>
<feature type="compositionally biased region" description="Polar residues" evidence="15">
    <location>
        <begin position="690"/>
        <end position="703"/>
    </location>
</feature>
<evidence type="ECO:0000256" key="10">
    <source>
        <dbReference type="ARBA" id="ARBA00023015"/>
    </source>
</evidence>
<feature type="region of interest" description="Disordered" evidence="15">
    <location>
        <begin position="1242"/>
        <end position="1272"/>
    </location>
</feature>
<evidence type="ECO:0000259" key="16">
    <source>
        <dbReference type="PROSITE" id="PS50157"/>
    </source>
</evidence>
<feature type="compositionally biased region" description="Low complexity" evidence="15">
    <location>
        <begin position="21"/>
        <end position="46"/>
    </location>
</feature>
<keyword evidence="8" id="KW-0862">Zinc</keyword>
<evidence type="ECO:0000256" key="9">
    <source>
        <dbReference type="ARBA" id="ARBA00022853"/>
    </source>
</evidence>
<evidence type="ECO:0000256" key="6">
    <source>
        <dbReference type="ARBA" id="ARBA00022771"/>
    </source>
</evidence>
<keyword evidence="5" id="KW-0677">Repeat</keyword>
<feature type="region of interest" description="Disordered" evidence="15">
    <location>
        <begin position="19"/>
        <end position="46"/>
    </location>
</feature>
<dbReference type="PROSITE" id="PS00028">
    <property type="entry name" value="ZINC_FINGER_C2H2_1"/>
    <property type="match status" value="2"/>
</dbReference>
<feature type="compositionally biased region" description="Low complexity" evidence="15">
    <location>
        <begin position="351"/>
        <end position="361"/>
    </location>
</feature>
<evidence type="ECO:0000256" key="4">
    <source>
        <dbReference type="ARBA" id="ARBA00022723"/>
    </source>
</evidence>
<feature type="region of interest" description="Disordered" evidence="15">
    <location>
        <begin position="1308"/>
        <end position="1447"/>
    </location>
</feature>
<comment type="subcellular location">
    <subcellularLocation>
        <location evidence="1">Nucleus</location>
    </subcellularLocation>
</comment>
<proteinExistence type="inferred from homology"/>
<feature type="compositionally biased region" description="Polar residues" evidence="15">
    <location>
        <begin position="158"/>
        <end position="172"/>
    </location>
</feature>
<evidence type="ECO:0000256" key="3">
    <source>
        <dbReference type="ARBA" id="ARBA00022491"/>
    </source>
</evidence>
<dbReference type="GO" id="GO:0000978">
    <property type="term" value="F:RNA polymerase II cis-regulatory region sequence-specific DNA binding"/>
    <property type="evidence" value="ECO:0007669"/>
    <property type="project" value="UniProtKB-ARBA"/>
</dbReference>
<dbReference type="SMART" id="SM00355">
    <property type="entry name" value="ZnF_C2H2"/>
    <property type="match status" value="2"/>
</dbReference>
<dbReference type="FunFam" id="3.40.800.20:FF:000001">
    <property type="entry name" value="Histone deacetylase"/>
    <property type="match status" value="1"/>
</dbReference>
<dbReference type="GO" id="GO:0008270">
    <property type="term" value="F:zinc ion binding"/>
    <property type="evidence" value="ECO:0007669"/>
    <property type="project" value="UniProtKB-KW"/>
</dbReference>
<accession>A0A9P6USP0</accession>
<dbReference type="InterPro" id="IPR023801">
    <property type="entry name" value="His_deacetylse_dom"/>
</dbReference>
<dbReference type="GO" id="GO:0032221">
    <property type="term" value="C:Rpd3S complex"/>
    <property type="evidence" value="ECO:0007669"/>
    <property type="project" value="UniProtKB-ARBA"/>
</dbReference>
<evidence type="ECO:0000256" key="2">
    <source>
        <dbReference type="ARBA" id="ARBA00012111"/>
    </source>
</evidence>
<feature type="domain" description="C2H2-type" evidence="16">
    <location>
        <begin position="306"/>
        <end position="335"/>
    </location>
</feature>
<dbReference type="PRINTS" id="PR01270">
    <property type="entry name" value="HDASUPER"/>
</dbReference>
<keyword evidence="3" id="KW-0678">Repressor</keyword>
<feature type="compositionally biased region" description="Polar residues" evidence="15">
    <location>
        <begin position="847"/>
        <end position="874"/>
    </location>
</feature>
<dbReference type="GO" id="GO:0031507">
    <property type="term" value="P:heterochromatin formation"/>
    <property type="evidence" value="ECO:0007669"/>
    <property type="project" value="TreeGrafter"/>
</dbReference>
<dbReference type="Pfam" id="PF00096">
    <property type="entry name" value="zf-C2H2"/>
    <property type="match status" value="2"/>
</dbReference>
<dbReference type="SUPFAM" id="SSF52768">
    <property type="entry name" value="Arginase/deacetylase"/>
    <property type="match status" value="1"/>
</dbReference>
<comment type="similarity">
    <text evidence="13">Belongs to the histone deacetylase family. HD Type 1 subfamily.</text>
</comment>
<feature type="compositionally biased region" description="Low complexity" evidence="15">
    <location>
        <begin position="471"/>
        <end position="481"/>
    </location>
</feature>
<keyword evidence="4" id="KW-0479">Metal-binding</keyword>
<dbReference type="Gene3D" id="3.40.800.20">
    <property type="entry name" value="Histone deacetylase domain"/>
    <property type="match status" value="1"/>
</dbReference>
<dbReference type="InterPro" id="IPR000286">
    <property type="entry name" value="HDACs"/>
</dbReference>
<gene>
    <name evidence="17" type="primary">RPD3_1</name>
    <name evidence="17" type="ORF">BGZ99_005959</name>
</gene>
<evidence type="ECO:0000256" key="1">
    <source>
        <dbReference type="ARBA" id="ARBA00004123"/>
    </source>
</evidence>
<dbReference type="InterPro" id="IPR023696">
    <property type="entry name" value="Ureohydrolase_dom_sf"/>
</dbReference>
<dbReference type="Gene3D" id="3.30.160.60">
    <property type="entry name" value="Classic Zinc Finger"/>
    <property type="match status" value="2"/>
</dbReference>
<feature type="region of interest" description="Disordered" evidence="15">
    <location>
        <begin position="689"/>
        <end position="714"/>
    </location>
</feature>
<dbReference type="GO" id="GO:0070210">
    <property type="term" value="C:Rpd3L-Expanded complex"/>
    <property type="evidence" value="ECO:0007669"/>
    <property type="project" value="TreeGrafter"/>
</dbReference>
<dbReference type="Proteomes" id="UP000738325">
    <property type="component" value="Unassembled WGS sequence"/>
</dbReference>
<feature type="region of interest" description="Disordered" evidence="15">
    <location>
        <begin position="611"/>
        <end position="633"/>
    </location>
</feature>
<feature type="compositionally biased region" description="Acidic residues" evidence="15">
    <location>
        <begin position="1437"/>
        <end position="1447"/>
    </location>
</feature>
<feature type="compositionally biased region" description="Low complexity" evidence="15">
    <location>
        <begin position="393"/>
        <end position="412"/>
    </location>
</feature>
<keyword evidence="18" id="KW-1185">Reference proteome</keyword>
<dbReference type="InterPro" id="IPR037138">
    <property type="entry name" value="His_deacetylse_dom_sf"/>
</dbReference>
<dbReference type="InterPro" id="IPR003084">
    <property type="entry name" value="HDAC_I/II"/>
</dbReference>
<dbReference type="GO" id="GO:0000981">
    <property type="term" value="F:DNA-binding transcription factor activity, RNA polymerase II-specific"/>
    <property type="evidence" value="ECO:0007669"/>
    <property type="project" value="UniProtKB-ARBA"/>
</dbReference>
<feature type="compositionally biased region" description="Low complexity" evidence="15">
    <location>
        <begin position="1351"/>
        <end position="1366"/>
    </location>
</feature>
<feature type="compositionally biased region" description="Polar residues" evidence="15">
    <location>
        <begin position="613"/>
        <end position="624"/>
    </location>
</feature>
<feature type="region of interest" description="Disordered" evidence="15">
    <location>
        <begin position="250"/>
        <end position="274"/>
    </location>
</feature>
<feature type="region of interest" description="Disordered" evidence="15">
    <location>
        <begin position="440"/>
        <end position="483"/>
    </location>
</feature>
<dbReference type="FunFam" id="3.30.160.60:FF:000072">
    <property type="entry name" value="zinc finger protein 143 isoform X1"/>
    <property type="match status" value="2"/>
</dbReference>
<dbReference type="InterPro" id="IPR013087">
    <property type="entry name" value="Znf_C2H2_type"/>
</dbReference>
<evidence type="ECO:0000256" key="7">
    <source>
        <dbReference type="ARBA" id="ARBA00022801"/>
    </source>
</evidence>
<dbReference type="PANTHER" id="PTHR10625">
    <property type="entry name" value="HISTONE DEACETYLASE HDAC1-RELATED"/>
    <property type="match status" value="1"/>
</dbReference>
<organism evidence="17 18">
    <name type="scientific">Dissophora globulifera</name>
    <dbReference type="NCBI Taxonomy" id="979702"/>
    <lineage>
        <taxon>Eukaryota</taxon>
        <taxon>Fungi</taxon>
        <taxon>Fungi incertae sedis</taxon>
        <taxon>Mucoromycota</taxon>
        <taxon>Mortierellomycotina</taxon>
        <taxon>Mortierellomycetes</taxon>
        <taxon>Mortierellales</taxon>
        <taxon>Mortierellaceae</taxon>
        <taxon>Dissophora</taxon>
    </lineage>
</organism>
<dbReference type="InterPro" id="IPR036236">
    <property type="entry name" value="Znf_C2H2_sf"/>
</dbReference>
<keyword evidence="11" id="KW-0804">Transcription</keyword>
<keyword evidence="12" id="KW-0539">Nucleus</keyword>
<evidence type="ECO:0000256" key="15">
    <source>
        <dbReference type="SAM" id="MobiDB-lite"/>
    </source>
</evidence>
<keyword evidence="10" id="KW-0805">Transcription regulation</keyword>
<feature type="compositionally biased region" description="Low complexity" evidence="15">
    <location>
        <begin position="512"/>
        <end position="524"/>
    </location>
</feature>
<sequence length="1447" mass="156254">MFLDRDGFMTAPLPLRQIGDSSHSSFTSPSLSSSLSPSSVSSLQTTPTATNFATIRPMTSSDITTSPDFCPSMRSGASELLMNLSPASYYQSPPSVDAPLTVPLASSSPYDAPYGAMLLSGSGNEDARFNQQLLLSSMPADAVMTMATVNKAEAEAVSGTNPYHSQSLPVSTSASPVPDADAAPERTPTKRRRDQLLAAMNNEGCDFMTQSSLAAAASTSNSPRKRISLSSGFGYPGPTTAMTTARTNVLGKQQPKGSSQPQLHLQSQHSPPKKSHFCPWPDCYKAFTRSAHLARHVRSHGGEKPYACPHVGCGKQFSRSDVLKEHFRIHDVNKVRKRKPRNMSSDHAKASSSSSSSSSSSLVGASDRHTAPAVKGSLENIHQCGNNSNHPIHSATNSNNSSGSGSSNHNNSNNGAATVAALVAANASAAALYREVAAAASASTTNDPLSRIPPPLRTTHDSRDPGAFGSTTTATTTTAATLISDSPRHGSVVFPSLFRSEGQLLSAPFPPQAQQEQQHSSSTSLDYANHEGQYSPLYASGQQQQQQHHHQQYQYQHQHQHQHVQQYPLMIDGVPDFAFGMQQPLQQSQHRPDLASPFYAQTSGQNDYFFRTASPTTYSSPTESHSGDLHVGSEFHSSIQGRNRIDSLASVTTDFSGMNYSDQTYQQQPFLGARDSTYSISSTTSDSMTVAQSSPVLDGNSGSAIRGDESVSCSPAKYQSPLLAGPQQGLTPTAPNGTRQPLAMPMAAMIEELKIMDAVVPTTTAMTRMLHPKHGTWSPTIHVQQQQPNMQPCLQEHLHTPQPQYHHQQQHMHSVQEQYHHDDGLGLHQSGYSVPPLPPPPPMAPPSQQQRRPTSGLATRSGLETLQVPGQQTADSKKRVAYFYDQNIGNYHYGPGHPMKPHRIRMCHSLVMNYGLYNKMEIYRARPGSKKEMTAFHTDEYIDFLSRVSPDNMDAYAKEQMKFNVGDDCPIFEGLFEYCQLSAGGSMEGAARLNNGSCDIAVNWAGGLHHAKKTEASGFCYVNDIVLAILELLRYHPRVLYIDIDIHHGDGVEEAFYTTDRVMTVSFHKHGEYFPGTGEVRDVGAGPGKYYSVNFPLRDGIDDVTYKSIFEPVIQHVVDWYKPGAIVLQCGADSLSGDKLGCFNLSMKGHANCVAFVKKLNLPLLILGGGGYTMRNVARAWCYETGVAVGQEVGPDMPFNDYYEYFGPDYKLDVKPSNMDNANTLEYLEKIKQQVFENLARSKGAPSVQMQPVPRDLDLSDDEDLDDPEKRIPQRLWDKRVVPENEFEDSEDEEMNALNGVRYAKSMRQGRVSKADRAGAGEGQTGRTGRTRGTVDSLPAAATKLKSQQESSKGTNNSSSNGNGTHANGGGSTRSSAAAAVEKDGDILMDSLDSGNATNAQDGSAVATSTTGTTPAATTAAAGTAGSELTAAGSDGAGEDTDMAEAR</sequence>
<dbReference type="Pfam" id="PF00850">
    <property type="entry name" value="Hist_deacetyl"/>
    <property type="match status" value="1"/>
</dbReference>
<evidence type="ECO:0000313" key="18">
    <source>
        <dbReference type="Proteomes" id="UP000738325"/>
    </source>
</evidence>
<dbReference type="OrthoDB" id="1918432at2759"/>
<evidence type="ECO:0000256" key="12">
    <source>
        <dbReference type="ARBA" id="ARBA00023242"/>
    </source>
</evidence>
<keyword evidence="6 14" id="KW-0863">Zinc-finger</keyword>
<dbReference type="PROSITE" id="PS50157">
    <property type="entry name" value="ZINC_FINGER_C2H2_2"/>
    <property type="match status" value="2"/>
</dbReference>
<feature type="region of interest" description="Disordered" evidence="15">
    <location>
        <begin position="328"/>
        <end position="412"/>
    </location>
</feature>
<feature type="compositionally biased region" description="Low complexity" evidence="15">
    <location>
        <begin position="542"/>
        <end position="561"/>
    </location>
</feature>
<feature type="compositionally biased region" description="Low complexity" evidence="15">
    <location>
        <begin position="258"/>
        <end position="270"/>
    </location>
</feature>
<feature type="compositionally biased region" description="Low complexity" evidence="15">
    <location>
        <begin position="1403"/>
        <end position="1434"/>
    </location>
</feature>
<dbReference type="PANTHER" id="PTHR10625:SF10">
    <property type="entry name" value="HISTONE DEACETYLASE HDAC1"/>
    <property type="match status" value="1"/>
</dbReference>
<evidence type="ECO:0000256" key="8">
    <source>
        <dbReference type="ARBA" id="ARBA00022833"/>
    </source>
</evidence>
<protein>
    <recommendedName>
        <fullName evidence="2">histone deacetylase</fullName>
        <ecNumber evidence="2">3.5.1.98</ecNumber>
    </recommendedName>
</protein>
<keyword evidence="9" id="KW-0156">Chromatin regulator</keyword>
<evidence type="ECO:0000256" key="14">
    <source>
        <dbReference type="PROSITE-ProRule" id="PRU00042"/>
    </source>
</evidence>
<feature type="domain" description="C2H2-type" evidence="16">
    <location>
        <begin position="276"/>
        <end position="305"/>
    </location>
</feature>
<evidence type="ECO:0000313" key="17">
    <source>
        <dbReference type="EMBL" id="KAG0317904.1"/>
    </source>
</evidence>
<name>A0A9P6USP0_9FUNG</name>
<feature type="compositionally biased region" description="Polar residues" evidence="15">
    <location>
        <begin position="1393"/>
        <end position="1402"/>
    </location>
</feature>
<feature type="region of interest" description="Disordered" evidence="15">
    <location>
        <begin position="801"/>
        <end position="875"/>
    </location>
</feature>
<feature type="compositionally biased region" description="Low complexity" evidence="15">
    <location>
        <begin position="801"/>
        <end position="817"/>
    </location>
</feature>
<reference evidence="17" key="1">
    <citation type="journal article" date="2020" name="Fungal Divers.">
        <title>Resolving the Mortierellaceae phylogeny through synthesis of multi-gene phylogenetics and phylogenomics.</title>
        <authorList>
            <person name="Vandepol N."/>
            <person name="Liber J."/>
            <person name="Desiro A."/>
            <person name="Na H."/>
            <person name="Kennedy M."/>
            <person name="Barry K."/>
            <person name="Grigoriev I.V."/>
            <person name="Miller A.N."/>
            <person name="O'Donnell K."/>
            <person name="Stajich J.E."/>
            <person name="Bonito G."/>
        </authorList>
    </citation>
    <scope>NUCLEOTIDE SEQUENCE</scope>
    <source>
        <strain evidence="17">REB-010B</strain>
    </source>
</reference>
<feature type="region of interest" description="Disordered" evidence="15">
    <location>
        <begin position="539"/>
        <end position="561"/>
    </location>
</feature>
<feature type="region of interest" description="Disordered" evidence="15">
    <location>
        <begin position="509"/>
        <end position="528"/>
    </location>
</feature>
<evidence type="ECO:0000256" key="13">
    <source>
        <dbReference type="ARBA" id="ARBA00061569"/>
    </source>
</evidence>
<dbReference type="EC" id="3.5.1.98" evidence="2"/>